<evidence type="ECO:0000259" key="8">
    <source>
        <dbReference type="Pfam" id="PF25990"/>
    </source>
</evidence>
<feature type="domain" description="Multidrug resistance protein MdtA-like C-terminal permuted SH3" evidence="7">
    <location>
        <begin position="383"/>
        <end position="419"/>
    </location>
</feature>
<evidence type="ECO:0000259" key="6">
    <source>
        <dbReference type="Pfam" id="PF25917"/>
    </source>
</evidence>
<dbReference type="InterPro" id="IPR006143">
    <property type="entry name" value="RND_pump_MFP"/>
</dbReference>
<dbReference type="AlphaFoldDB" id="B3QVQ5"/>
<dbReference type="GO" id="GO:1990281">
    <property type="term" value="C:efflux pump complex"/>
    <property type="evidence" value="ECO:0007669"/>
    <property type="project" value="TreeGrafter"/>
</dbReference>
<feature type="region of interest" description="Disordered" evidence="4">
    <location>
        <begin position="339"/>
        <end position="369"/>
    </location>
</feature>
<dbReference type="Pfam" id="PF25990">
    <property type="entry name" value="Beta-barrel_YknX"/>
    <property type="match status" value="1"/>
</dbReference>
<dbReference type="Pfam" id="PF25967">
    <property type="entry name" value="RND-MFP_C"/>
    <property type="match status" value="1"/>
</dbReference>
<dbReference type="GO" id="GO:0015562">
    <property type="term" value="F:efflux transmembrane transporter activity"/>
    <property type="evidence" value="ECO:0007669"/>
    <property type="project" value="TreeGrafter"/>
</dbReference>
<dbReference type="EMBL" id="CP001100">
    <property type="protein sequence ID" value="ACF13112.1"/>
    <property type="molecule type" value="Genomic_DNA"/>
</dbReference>
<evidence type="ECO:0000313" key="9">
    <source>
        <dbReference type="EMBL" id="ACF13112.1"/>
    </source>
</evidence>
<keyword evidence="5" id="KW-1133">Transmembrane helix</keyword>
<organism evidence="9 10">
    <name type="scientific">Chloroherpeton thalassium (strain ATCC 35110 / GB-78)</name>
    <dbReference type="NCBI Taxonomy" id="517418"/>
    <lineage>
        <taxon>Bacteria</taxon>
        <taxon>Pseudomonadati</taxon>
        <taxon>Chlorobiota</taxon>
        <taxon>Chlorobiia</taxon>
        <taxon>Chlorobiales</taxon>
        <taxon>Chloroherpetonaceae</taxon>
        <taxon>Chloroherpeton</taxon>
    </lineage>
</organism>
<comment type="similarity">
    <text evidence="2">Belongs to the membrane fusion protein (MFP) (TC 8.A.1) family.</text>
</comment>
<dbReference type="Pfam" id="PF25917">
    <property type="entry name" value="BSH_RND"/>
    <property type="match status" value="1"/>
</dbReference>
<dbReference type="OrthoDB" id="9809068at2"/>
<dbReference type="PANTHER" id="PTHR30469:SF33">
    <property type="entry name" value="SLR1207 PROTEIN"/>
    <property type="match status" value="1"/>
</dbReference>
<dbReference type="Gene3D" id="2.40.30.170">
    <property type="match status" value="1"/>
</dbReference>
<comment type="subcellular location">
    <subcellularLocation>
        <location evidence="1">Cell envelope</location>
    </subcellularLocation>
</comment>
<dbReference type="eggNOG" id="COG0845">
    <property type="taxonomic scope" value="Bacteria"/>
</dbReference>
<dbReference type="Proteomes" id="UP000001208">
    <property type="component" value="Chromosome"/>
</dbReference>
<evidence type="ECO:0000259" key="7">
    <source>
        <dbReference type="Pfam" id="PF25967"/>
    </source>
</evidence>
<dbReference type="InterPro" id="IPR058636">
    <property type="entry name" value="Beta-barrel_YknX"/>
</dbReference>
<dbReference type="STRING" id="517418.Ctha_0642"/>
<evidence type="ECO:0000256" key="1">
    <source>
        <dbReference type="ARBA" id="ARBA00004196"/>
    </source>
</evidence>
<dbReference type="NCBIfam" id="TIGR01730">
    <property type="entry name" value="RND_mfp"/>
    <property type="match status" value="1"/>
</dbReference>
<dbReference type="PANTHER" id="PTHR30469">
    <property type="entry name" value="MULTIDRUG RESISTANCE PROTEIN MDTA"/>
    <property type="match status" value="1"/>
</dbReference>
<dbReference type="Gene3D" id="2.40.50.100">
    <property type="match status" value="1"/>
</dbReference>
<keyword evidence="5" id="KW-0472">Membrane</keyword>
<protein>
    <submittedName>
        <fullName evidence="9">Efflux transporter, RND family, MFP subunit</fullName>
    </submittedName>
</protein>
<dbReference type="Gene3D" id="1.10.287.470">
    <property type="entry name" value="Helix hairpin bin"/>
    <property type="match status" value="1"/>
</dbReference>
<evidence type="ECO:0000256" key="4">
    <source>
        <dbReference type="SAM" id="MobiDB-lite"/>
    </source>
</evidence>
<feature type="compositionally biased region" description="Basic and acidic residues" evidence="4">
    <location>
        <begin position="341"/>
        <end position="364"/>
    </location>
</feature>
<name>B3QVQ5_CHLT3</name>
<feature type="domain" description="YknX-like beta-barrel" evidence="8">
    <location>
        <begin position="241"/>
        <end position="320"/>
    </location>
</feature>
<gene>
    <name evidence="9" type="ordered locus">Ctha_0642</name>
</gene>
<evidence type="ECO:0000256" key="5">
    <source>
        <dbReference type="SAM" id="Phobius"/>
    </source>
</evidence>
<dbReference type="SUPFAM" id="SSF111369">
    <property type="entry name" value="HlyD-like secretion proteins"/>
    <property type="match status" value="1"/>
</dbReference>
<evidence type="ECO:0000256" key="3">
    <source>
        <dbReference type="ARBA" id="ARBA00022448"/>
    </source>
</evidence>
<dbReference type="Gene3D" id="2.40.420.20">
    <property type="match status" value="1"/>
</dbReference>
<keyword evidence="10" id="KW-1185">Reference proteome</keyword>
<dbReference type="KEGG" id="cts:Ctha_0642"/>
<feature type="domain" description="Multidrug resistance protein MdtA-like barrel-sandwich hybrid" evidence="6">
    <location>
        <begin position="77"/>
        <end position="225"/>
    </location>
</feature>
<sequence>MQTPLSKGTHPKKAKKKFTTFHYILFVAGLIGLGVAAKFIFFNNKDEVIEVSTEKAIVKNITQIVSATGKIQPETEVVISPDVSGEIIALPVKEGQHVEKGALLFRIKPELLQAEVEQQEASLSAAKAKSLQSKAQLLLADDEFRRTKELFEKKLVSESDFITAKTNADVAKATYEASLFEINRVESLLKQSRDQLSRTTVYAPMSGTITVLNNKLGERVVATSQYTGTEVLKIADLSSMEIMVEVNENDIVNVKLADTSRIYVDAYPDRTFMGTVTEIASTAVTTSEGTQEEVTNFDVTIRILDHEQLLRPGMSATADIETATVHDAIAVPIQSVTVRSPKAEPEKTETNTKQKDENDTKVIGENEASASKKLRQDELVKVIFIKKGDKAEMRRVETGIADNTHIQILAGIESGEEVISGSYRAISRDLSDGSLVKIPERKGKKKD</sequence>
<dbReference type="HOGENOM" id="CLU_018816_14_1_10"/>
<accession>B3QVQ5</accession>
<dbReference type="InterPro" id="IPR058627">
    <property type="entry name" value="MdtA-like_C"/>
</dbReference>
<keyword evidence="5" id="KW-0812">Transmembrane</keyword>
<feature type="transmembrane region" description="Helical" evidence="5">
    <location>
        <begin position="21"/>
        <end position="42"/>
    </location>
</feature>
<dbReference type="InterPro" id="IPR058625">
    <property type="entry name" value="MdtA-like_BSH"/>
</dbReference>
<evidence type="ECO:0000313" key="10">
    <source>
        <dbReference type="Proteomes" id="UP000001208"/>
    </source>
</evidence>
<keyword evidence="3" id="KW-0813">Transport</keyword>
<proteinExistence type="inferred from homology"/>
<evidence type="ECO:0000256" key="2">
    <source>
        <dbReference type="ARBA" id="ARBA00009477"/>
    </source>
</evidence>
<dbReference type="RefSeq" id="WP_012499196.1">
    <property type="nucleotide sequence ID" value="NC_011026.1"/>
</dbReference>
<reference evidence="9 10" key="1">
    <citation type="submission" date="2008-06" db="EMBL/GenBank/DDBJ databases">
        <title>Complete sequence of Chloroherpeton thalassium ATCC 35110.</title>
        <authorList>
            <consortium name="US DOE Joint Genome Institute"/>
            <person name="Lucas S."/>
            <person name="Copeland A."/>
            <person name="Lapidus A."/>
            <person name="Glavina del Rio T."/>
            <person name="Dalin E."/>
            <person name="Tice H."/>
            <person name="Bruce D."/>
            <person name="Goodwin L."/>
            <person name="Pitluck S."/>
            <person name="Schmutz J."/>
            <person name="Larimer F."/>
            <person name="Land M."/>
            <person name="Hauser L."/>
            <person name="Kyrpides N."/>
            <person name="Mikhailova N."/>
            <person name="Liu Z."/>
            <person name="Li T."/>
            <person name="Zhao F."/>
            <person name="Overmann J."/>
            <person name="Bryant D.A."/>
            <person name="Richardson P."/>
        </authorList>
    </citation>
    <scope>NUCLEOTIDE SEQUENCE [LARGE SCALE GENOMIC DNA]</scope>
    <source>
        <strain evidence="10">ATCC 35110 / GB-78</strain>
    </source>
</reference>